<feature type="compositionally biased region" description="Low complexity" evidence="1">
    <location>
        <begin position="116"/>
        <end position="127"/>
    </location>
</feature>
<evidence type="ECO:0000313" key="2">
    <source>
        <dbReference type="EMBL" id="EGO00007.1"/>
    </source>
</evidence>
<gene>
    <name evidence="2" type="ORF">SERLA73DRAFT_152149</name>
</gene>
<evidence type="ECO:0000313" key="3">
    <source>
        <dbReference type="Proteomes" id="UP000008063"/>
    </source>
</evidence>
<feature type="region of interest" description="Disordered" evidence="1">
    <location>
        <begin position="1"/>
        <end position="67"/>
    </location>
</feature>
<accession>F8PU67</accession>
<organism evidence="3">
    <name type="scientific">Serpula lacrymans var. lacrymans (strain S7.3)</name>
    <name type="common">Dry rot fungus</name>
    <dbReference type="NCBI Taxonomy" id="936435"/>
    <lineage>
        <taxon>Eukaryota</taxon>
        <taxon>Fungi</taxon>
        <taxon>Dikarya</taxon>
        <taxon>Basidiomycota</taxon>
        <taxon>Agaricomycotina</taxon>
        <taxon>Agaricomycetes</taxon>
        <taxon>Agaricomycetidae</taxon>
        <taxon>Boletales</taxon>
        <taxon>Coniophorineae</taxon>
        <taxon>Serpulaceae</taxon>
        <taxon>Serpula</taxon>
    </lineage>
</organism>
<evidence type="ECO:0000256" key="1">
    <source>
        <dbReference type="SAM" id="MobiDB-lite"/>
    </source>
</evidence>
<dbReference type="STRING" id="936435.F8PU67"/>
<feature type="compositionally biased region" description="Polar residues" evidence="1">
    <location>
        <begin position="105"/>
        <end position="115"/>
    </location>
</feature>
<protein>
    <submittedName>
        <fullName evidence="2">Uncharacterized protein</fullName>
    </submittedName>
</protein>
<feature type="compositionally biased region" description="Basic residues" evidence="1">
    <location>
        <begin position="246"/>
        <end position="260"/>
    </location>
</feature>
<dbReference type="HOGENOM" id="CLU_019707_0_0_1"/>
<feature type="region of interest" description="Disordered" evidence="1">
    <location>
        <begin position="98"/>
        <end position="141"/>
    </location>
</feature>
<dbReference type="EMBL" id="GL945479">
    <property type="protein sequence ID" value="EGO00007.1"/>
    <property type="molecule type" value="Genomic_DNA"/>
</dbReference>
<dbReference type="OrthoDB" id="3215534at2759"/>
<reference evidence="3" key="1">
    <citation type="journal article" date="2011" name="Science">
        <title>The plant cell wall-decomposing machinery underlies the functional diversity of forest fungi.</title>
        <authorList>
            <person name="Eastwood D.C."/>
            <person name="Floudas D."/>
            <person name="Binder M."/>
            <person name="Majcherczyk A."/>
            <person name="Schneider P."/>
            <person name="Aerts A."/>
            <person name="Asiegbu F.O."/>
            <person name="Baker S.E."/>
            <person name="Barry K."/>
            <person name="Bendiksby M."/>
            <person name="Blumentritt M."/>
            <person name="Coutinho P.M."/>
            <person name="Cullen D."/>
            <person name="de Vries R.P."/>
            <person name="Gathman A."/>
            <person name="Goodell B."/>
            <person name="Henrissat B."/>
            <person name="Ihrmark K."/>
            <person name="Kauserud H."/>
            <person name="Kohler A."/>
            <person name="LaButti K."/>
            <person name="Lapidus A."/>
            <person name="Lavin J.L."/>
            <person name="Lee Y.-H."/>
            <person name="Lindquist E."/>
            <person name="Lilly W."/>
            <person name="Lucas S."/>
            <person name="Morin E."/>
            <person name="Murat C."/>
            <person name="Oguiza J.A."/>
            <person name="Park J."/>
            <person name="Pisabarro A.G."/>
            <person name="Riley R."/>
            <person name="Rosling A."/>
            <person name="Salamov A."/>
            <person name="Schmidt O."/>
            <person name="Schmutz J."/>
            <person name="Skrede I."/>
            <person name="Stenlid J."/>
            <person name="Wiebenga A."/>
            <person name="Xie X."/>
            <person name="Kuees U."/>
            <person name="Hibbett D.S."/>
            <person name="Hoffmeister D."/>
            <person name="Hoegberg N."/>
            <person name="Martin F."/>
            <person name="Grigoriev I.V."/>
            <person name="Watkinson S.C."/>
        </authorList>
    </citation>
    <scope>NUCLEOTIDE SEQUENCE [LARGE SCALE GENOMIC DNA]</scope>
    <source>
        <strain evidence="3">strain S7.3</strain>
    </source>
</reference>
<feature type="region of interest" description="Disordered" evidence="1">
    <location>
        <begin position="153"/>
        <end position="339"/>
    </location>
</feature>
<feature type="compositionally biased region" description="Low complexity" evidence="1">
    <location>
        <begin position="522"/>
        <end position="531"/>
    </location>
</feature>
<name>F8PU67_SERL3</name>
<feature type="region of interest" description="Disordered" evidence="1">
    <location>
        <begin position="747"/>
        <end position="788"/>
    </location>
</feature>
<dbReference type="InParanoid" id="F8PU67"/>
<sequence length="788" mass="86347">MANNDNGVIGIGRANDSSSSRESSPAIRRQPRSFSPTSDDGDLAVPSVPQDDDVDTPPPEGASAPLIRQAVGFSWAPQSSASITTYQATLPAKPVPHFLPGQEVLASQTRSQTPQSNTTKKASSAKPKTTRKKKAVGDAFSAQTGKFRLTCSVNENFGRPTPAPTPTPAPYSSSVYPGSGPYSSLYRLGTGSSNATTPSGNSMAGSMSPAPGISSPGTSFSLPPDHTSSTSHNRNDSRSAHTPRSNTHHQSSRSKGKRRDKQPSQPVPRDVRHSYQSTTTDPQPGQSNYYRRDYERDRDASDMHDSLPHSAHSTMQPAPAHPSSSSAPANNAATQPRPISGPLRMVTLLIEDIRSGVSDSQLAEVKVPLKVATDPEYGFWAIAKDICEGLQTGPSRIDGPAKVYTLRGKYRQFFMRVSADNVFEAGSTNLGISSDRTLQIVVEAPVPTGRLPLPPNIPQNVMHASDSDSDGTHAPGEIRIMVGGLTRDAQVEKLAKMDYNTLPQKRDRSLSSDDSSNRHWVRPIARISPYSSPSPRPSPSSKRKRKTARRTEDIARASVSSRSDDMNQAGRSGRREHMASPGLGRIAESSEERDNVIANYIRSSIEGDPGWIQYMQSKAKPQRVSEVLKQYQFVQSKVQKLVGQVTPIHLDGAPNCPVEKTPDYVEVLISSKEHVWHVLKLSTQWGSDCQETLSLVHFYGPNGSRYEDSRVVDMMNDTAPPRDKAMKRFLKFLREVDMDWARDHTASPDTTWEQDFTEADSRLSEGPRETQSYPYRSNDTTPSRHYNY</sequence>
<feature type="compositionally biased region" description="Basic and acidic residues" evidence="1">
    <location>
        <begin position="759"/>
        <end position="768"/>
    </location>
</feature>
<feature type="region of interest" description="Disordered" evidence="1">
    <location>
        <begin position="498"/>
        <end position="589"/>
    </location>
</feature>
<proteinExistence type="predicted"/>
<feature type="compositionally biased region" description="Basic and acidic residues" evidence="1">
    <location>
        <begin position="290"/>
        <end position="307"/>
    </location>
</feature>
<dbReference type="OMA" id="WASDCTE"/>
<feature type="compositionally biased region" description="Polar residues" evidence="1">
    <location>
        <begin position="769"/>
        <end position="788"/>
    </location>
</feature>
<dbReference type="Proteomes" id="UP000008063">
    <property type="component" value="Unassembled WGS sequence"/>
</dbReference>
<feature type="compositionally biased region" description="Polar residues" evidence="1">
    <location>
        <begin position="215"/>
        <end position="232"/>
    </location>
</feature>
<keyword evidence="3" id="KW-1185">Reference proteome</keyword>
<feature type="compositionally biased region" description="Polar residues" evidence="1">
    <location>
        <begin position="190"/>
        <end position="205"/>
    </location>
</feature>
<feature type="compositionally biased region" description="Low complexity" evidence="1">
    <location>
        <begin position="317"/>
        <end position="333"/>
    </location>
</feature>
<feature type="compositionally biased region" description="Polar residues" evidence="1">
    <location>
        <begin position="274"/>
        <end position="288"/>
    </location>
</feature>
<feature type="compositionally biased region" description="Low complexity" evidence="1">
    <location>
        <begin position="170"/>
        <end position="184"/>
    </location>
</feature>
<dbReference type="AlphaFoldDB" id="F8PU67"/>
<feature type="compositionally biased region" description="Basic and acidic residues" evidence="1">
    <location>
        <begin position="504"/>
        <end position="517"/>
    </location>
</feature>